<dbReference type="GO" id="GO:0003677">
    <property type="term" value="F:DNA binding"/>
    <property type="evidence" value="ECO:0007669"/>
    <property type="project" value="UniProtKB-KW"/>
</dbReference>
<name>A0ABT0YNJ3_9BURK</name>
<dbReference type="Proteomes" id="UP001165541">
    <property type="component" value="Unassembled WGS sequence"/>
</dbReference>
<dbReference type="PANTHER" id="PTHR43285:SF4">
    <property type="entry name" value="TRANSFERASE"/>
    <property type="match status" value="1"/>
</dbReference>
<dbReference type="InterPro" id="IPR005940">
    <property type="entry name" value="Anthranilate_Pribosyl_Tfrase"/>
</dbReference>
<gene>
    <name evidence="4" type="primary">ybiB</name>
    <name evidence="4" type="ORF">M8A51_12190</name>
</gene>
<evidence type="ECO:0000256" key="1">
    <source>
        <dbReference type="ARBA" id="ARBA00022676"/>
    </source>
</evidence>
<keyword evidence="1" id="KW-0328">Glycosyltransferase</keyword>
<sequence>MSIAKYIKEIGRGKDGARALDRDQAYDLMTQVLDGEVTDLEIGAFAIAMRIKGESLDELDGFLAATSERCLPIACERPMLVLPSYNGARKLPNLTPLLAQLLAQEGVPVLVHGMAKDPGRVTTAEIFHDLGLPVAQDAAGIEHAWRRREPVFIRTEHLCPPLARLLDARWVIGLRNPGHTVAKLLDPCPPGTALRVVNYTHPEYGRTLTDFLQRTRANALLMRGTEGEPVADPRRTPKMELFLDGVAQPALSVAAREGVLTEMPILPRECDAATTALYIQAVASGEKPAPAALLQQVECLLQALARLPAATSTPHERTA</sequence>
<dbReference type="Gene3D" id="3.40.1030.10">
    <property type="entry name" value="Nucleoside phosphorylase/phosphoribosyltransferase catalytic domain"/>
    <property type="match status" value="1"/>
</dbReference>
<dbReference type="NCBIfam" id="NF006005">
    <property type="entry name" value="PRK08136.1"/>
    <property type="match status" value="1"/>
</dbReference>
<dbReference type="RefSeq" id="WP_251778736.1">
    <property type="nucleotide sequence ID" value="NZ_JAMKFE010000006.1"/>
</dbReference>
<dbReference type="SUPFAM" id="SSF47648">
    <property type="entry name" value="Nucleoside phosphorylase/phosphoribosyltransferase N-terminal domain"/>
    <property type="match status" value="1"/>
</dbReference>
<proteinExistence type="predicted"/>
<dbReference type="SUPFAM" id="SSF52418">
    <property type="entry name" value="Nucleoside phosphorylase/phosphoribosyltransferase catalytic domain"/>
    <property type="match status" value="1"/>
</dbReference>
<dbReference type="Pfam" id="PF02885">
    <property type="entry name" value="Glycos_trans_3N"/>
    <property type="match status" value="1"/>
</dbReference>
<organism evidence="4 5">
    <name type="scientific">Caldimonas mangrovi</name>
    <dbReference type="NCBI Taxonomy" id="2944811"/>
    <lineage>
        <taxon>Bacteria</taxon>
        <taxon>Pseudomonadati</taxon>
        <taxon>Pseudomonadota</taxon>
        <taxon>Betaproteobacteria</taxon>
        <taxon>Burkholderiales</taxon>
        <taxon>Sphaerotilaceae</taxon>
        <taxon>Caldimonas</taxon>
    </lineage>
</organism>
<dbReference type="EMBL" id="JAMKFE010000006">
    <property type="protein sequence ID" value="MCM5680290.1"/>
    <property type="molecule type" value="Genomic_DNA"/>
</dbReference>
<evidence type="ECO:0000256" key="2">
    <source>
        <dbReference type="ARBA" id="ARBA00022679"/>
    </source>
</evidence>
<dbReference type="InterPro" id="IPR036320">
    <property type="entry name" value="Glycosyl_Trfase_fam3_N_dom_sf"/>
</dbReference>
<keyword evidence="4" id="KW-0238">DNA-binding</keyword>
<evidence type="ECO:0000313" key="5">
    <source>
        <dbReference type="Proteomes" id="UP001165541"/>
    </source>
</evidence>
<reference evidence="4" key="1">
    <citation type="submission" date="2022-05" db="EMBL/GenBank/DDBJ databases">
        <title>Schlegelella sp. nov., isolated from mangrove soil.</title>
        <authorList>
            <person name="Liu Y."/>
            <person name="Ge X."/>
            <person name="Liu W."/>
        </authorList>
    </citation>
    <scope>NUCLEOTIDE SEQUENCE</scope>
    <source>
        <strain evidence="4">S2-27</strain>
    </source>
</reference>
<evidence type="ECO:0000313" key="4">
    <source>
        <dbReference type="EMBL" id="MCM5680290.1"/>
    </source>
</evidence>
<dbReference type="InterPro" id="IPR017459">
    <property type="entry name" value="Glycosyl_Trfase_fam3_N_dom"/>
</dbReference>
<comment type="caution">
    <text evidence="4">The sequence shown here is derived from an EMBL/GenBank/DDBJ whole genome shotgun (WGS) entry which is preliminary data.</text>
</comment>
<feature type="domain" description="Glycosyl transferase family 3 N-terminal" evidence="3">
    <location>
        <begin position="6"/>
        <end position="66"/>
    </location>
</feature>
<keyword evidence="2" id="KW-0808">Transferase</keyword>
<dbReference type="InterPro" id="IPR035902">
    <property type="entry name" value="Nuc_phospho_transferase"/>
</dbReference>
<accession>A0ABT0YNJ3</accession>
<evidence type="ECO:0000259" key="3">
    <source>
        <dbReference type="Pfam" id="PF02885"/>
    </source>
</evidence>
<dbReference type="Gene3D" id="1.20.970.10">
    <property type="entry name" value="Transferase, Pyrimidine Nucleoside Phosphorylase, Chain C"/>
    <property type="match status" value="1"/>
</dbReference>
<dbReference type="PANTHER" id="PTHR43285">
    <property type="entry name" value="ANTHRANILATE PHOSPHORIBOSYLTRANSFERASE"/>
    <property type="match status" value="1"/>
</dbReference>
<keyword evidence="5" id="KW-1185">Reference proteome</keyword>
<protein>
    <submittedName>
        <fullName evidence="4">DNA-binding protein YbiB</fullName>
    </submittedName>
</protein>